<comment type="caution">
    <text evidence="3">The sequence shown here is derived from an EMBL/GenBank/DDBJ whole genome shotgun (WGS) entry which is preliminary data.</text>
</comment>
<feature type="signal peptide" evidence="2">
    <location>
        <begin position="1"/>
        <end position="26"/>
    </location>
</feature>
<evidence type="ECO:0000313" key="4">
    <source>
        <dbReference type="Proteomes" id="UP000295122"/>
    </source>
</evidence>
<dbReference type="EMBL" id="SNZR01000018">
    <property type="protein sequence ID" value="TDR85158.1"/>
    <property type="molecule type" value="Genomic_DNA"/>
</dbReference>
<dbReference type="PANTHER" id="PTHR42928:SF5">
    <property type="entry name" value="BLR1237 PROTEIN"/>
    <property type="match status" value="1"/>
</dbReference>
<organism evidence="3 4">
    <name type="scientific">Enterovirga rhinocerotis</name>
    <dbReference type="NCBI Taxonomy" id="1339210"/>
    <lineage>
        <taxon>Bacteria</taxon>
        <taxon>Pseudomonadati</taxon>
        <taxon>Pseudomonadota</taxon>
        <taxon>Alphaproteobacteria</taxon>
        <taxon>Hyphomicrobiales</taxon>
        <taxon>Methylobacteriaceae</taxon>
        <taxon>Enterovirga</taxon>
    </lineage>
</organism>
<dbReference type="CDD" id="cd13578">
    <property type="entry name" value="PBP2_Bug27"/>
    <property type="match status" value="1"/>
</dbReference>
<dbReference type="PANTHER" id="PTHR42928">
    <property type="entry name" value="TRICARBOXYLATE-BINDING PROTEIN"/>
    <property type="match status" value="1"/>
</dbReference>
<dbReference type="AlphaFoldDB" id="A0A4R7BIU8"/>
<gene>
    <name evidence="3" type="ORF">EV668_4702</name>
</gene>
<dbReference type="InterPro" id="IPR005064">
    <property type="entry name" value="BUG"/>
</dbReference>
<evidence type="ECO:0000256" key="1">
    <source>
        <dbReference type="ARBA" id="ARBA00006987"/>
    </source>
</evidence>
<evidence type="ECO:0000256" key="2">
    <source>
        <dbReference type="SAM" id="SignalP"/>
    </source>
</evidence>
<keyword evidence="3" id="KW-0675">Receptor</keyword>
<evidence type="ECO:0000313" key="3">
    <source>
        <dbReference type="EMBL" id="TDR85158.1"/>
    </source>
</evidence>
<accession>A0A4R7BIU8</accession>
<keyword evidence="4" id="KW-1185">Reference proteome</keyword>
<dbReference type="Proteomes" id="UP000295122">
    <property type="component" value="Unassembled WGS sequence"/>
</dbReference>
<reference evidence="3 4" key="1">
    <citation type="submission" date="2019-03" db="EMBL/GenBank/DDBJ databases">
        <title>Genomic Encyclopedia of Type Strains, Phase IV (KMG-IV): sequencing the most valuable type-strain genomes for metagenomic binning, comparative biology and taxonomic classification.</title>
        <authorList>
            <person name="Goeker M."/>
        </authorList>
    </citation>
    <scope>NUCLEOTIDE SEQUENCE [LARGE SCALE GENOMIC DNA]</scope>
    <source>
        <strain evidence="3 4">DSM 25903</strain>
    </source>
</reference>
<feature type="chain" id="PRO_5020811953" evidence="2">
    <location>
        <begin position="27"/>
        <end position="325"/>
    </location>
</feature>
<dbReference type="InterPro" id="IPR042100">
    <property type="entry name" value="Bug_dom1"/>
</dbReference>
<name>A0A4R7BIU8_9HYPH</name>
<keyword evidence="2" id="KW-0732">Signal</keyword>
<sequence>MKRWRVLSAATAAFAALWLGTGAARADYPERTVKIVVPFPAGGTTDILARIVAEGLDRKLGRRFIVENRPGASGNLGSQGVAQSDADGYTLLMGTVNTHGINSSMFKSMPYDAVKDFAPITMVGATPNVMMAHPSLGVSDVAGLIKAARETPGAIDFGSTSTGGSPHMSGELLKMLAEIKLNHVPYRGGAPMLNDLIGGHIKLGFDNLPSAIAHVKAGSVKALAVTTKQRYPSLPDVPTMEEAGIPGYEVNAWFGLFAPAGTPRPVVDKLQRTIAEILAEPAVRARLLEIGAIPGGMSPDEFGAVVRREVERWPEVVARMGLKID</sequence>
<dbReference type="PIRSF" id="PIRSF017082">
    <property type="entry name" value="YflP"/>
    <property type="match status" value="1"/>
</dbReference>
<dbReference type="OrthoDB" id="7374807at2"/>
<dbReference type="Pfam" id="PF03401">
    <property type="entry name" value="TctC"/>
    <property type="match status" value="1"/>
</dbReference>
<dbReference type="SUPFAM" id="SSF53850">
    <property type="entry name" value="Periplasmic binding protein-like II"/>
    <property type="match status" value="1"/>
</dbReference>
<dbReference type="Gene3D" id="3.40.190.150">
    <property type="entry name" value="Bordetella uptake gene, domain 1"/>
    <property type="match status" value="1"/>
</dbReference>
<comment type="similarity">
    <text evidence="1">Belongs to the UPF0065 (bug) family.</text>
</comment>
<proteinExistence type="inferred from homology"/>
<dbReference type="RefSeq" id="WP_133774747.1">
    <property type="nucleotide sequence ID" value="NZ_SNZR01000018.1"/>
</dbReference>
<dbReference type="Gene3D" id="3.40.190.10">
    <property type="entry name" value="Periplasmic binding protein-like II"/>
    <property type="match status" value="1"/>
</dbReference>
<protein>
    <submittedName>
        <fullName evidence="3">Tripartite-type tricarboxylate transporter receptor subunit TctC</fullName>
    </submittedName>
</protein>